<dbReference type="InterPro" id="IPR005670">
    <property type="entry name" value="PstB-like"/>
</dbReference>
<evidence type="ECO:0000259" key="6">
    <source>
        <dbReference type="PROSITE" id="PS50893"/>
    </source>
</evidence>
<keyword evidence="4" id="KW-1278">Translocase</keyword>
<evidence type="ECO:0000313" key="7">
    <source>
        <dbReference type="EMBL" id="MFD0900085.1"/>
    </source>
</evidence>
<feature type="compositionally biased region" description="Basic and acidic residues" evidence="5">
    <location>
        <begin position="33"/>
        <end position="52"/>
    </location>
</feature>
<dbReference type="PANTHER" id="PTHR43423:SF1">
    <property type="entry name" value="ABC TRANSPORTER I FAMILY MEMBER 17"/>
    <property type="match status" value="1"/>
</dbReference>
<dbReference type="EMBL" id="JBHTJA010000008">
    <property type="protein sequence ID" value="MFD0900085.1"/>
    <property type="molecule type" value="Genomic_DNA"/>
</dbReference>
<evidence type="ECO:0000256" key="1">
    <source>
        <dbReference type="ARBA" id="ARBA00022448"/>
    </source>
</evidence>
<dbReference type="SUPFAM" id="SSF52540">
    <property type="entry name" value="P-loop containing nucleoside triphosphate hydrolases"/>
    <property type="match status" value="1"/>
</dbReference>
<evidence type="ECO:0000256" key="2">
    <source>
        <dbReference type="ARBA" id="ARBA00022741"/>
    </source>
</evidence>
<dbReference type="SMART" id="SM00382">
    <property type="entry name" value="AAA"/>
    <property type="match status" value="1"/>
</dbReference>
<feature type="region of interest" description="Disordered" evidence="5">
    <location>
        <begin position="1"/>
        <end position="54"/>
    </location>
</feature>
<keyword evidence="3 7" id="KW-0067">ATP-binding</keyword>
<dbReference type="PANTHER" id="PTHR43423">
    <property type="entry name" value="ABC TRANSPORTER I FAMILY MEMBER 17"/>
    <property type="match status" value="1"/>
</dbReference>
<dbReference type="Proteomes" id="UP001596972">
    <property type="component" value="Unassembled WGS sequence"/>
</dbReference>
<dbReference type="Pfam" id="PF00005">
    <property type="entry name" value="ABC_tran"/>
    <property type="match status" value="1"/>
</dbReference>
<dbReference type="InterPro" id="IPR003439">
    <property type="entry name" value="ABC_transporter-like_ATP-bd"/>
</dbReference>
<dbReference type="Gene3D" id="3.40.50.300">
    <property type="entry name" value="P-loop containing nucleotide triphosphate hydrolases"/>
    <property type="match status" value="1"/>
</dbReference>
<evidence type="ECO:0000256" key="4">
    <source>
        <dbReference type="ARBA" id="ARBA00022967"/>
    </source>
</evidence>
<keyword evidence="1" id="KW-0813">Transport</keyword>
<feature type="compositionally biased region" description="Polar residues" evidence="5">
    <location>
        <begin position="1"/>
        <end position="19"/>
    </location>
</feature>
<dbReference type="PROSITE" id="PS50893">
    <property type="entry name" value="ABC_TRANSPORTER_2"/>
    <property type="match status" value="1"/>
</dbReference>
<organism evidence="7 8">
    <name type="scientific">Actinomadura sediminis</name>
    <dbReference type="NCBI Taxonomy" id="1038904"/>
    <lineage>
        <taxon>Bacteria</taxon>
        <taxon>Bacillati</taxon>
        <taxon>Actinomycetota</taxon>
        <taxon>Actinomycetes</taxon>
        <taxon>Streptosporangiales</taxon>
        <taxon>Thermomonosporaceae</taxon>
        <taxon>Actinomadura</taxon>
    </lineage>
</organism>
<feature type="domain" description="ABC transporter" evidence="6">
    <location>
        <begin position="59"/>
        <end position="298"/>
    </location>
</feature>
<comment type="caution">
    <text evidence="7">The sequence shown here is derived from an EMBL/GenBank/DDBJ whole genome shotgun (WGS) entry which is preliminary data.</text>
</comment>
<dbReference type="GO" id="GO:0005524">
    <property type="term" value="F:ATP binding"/>
    <property type="evidence" value="ECO:0007669"/>
    <property type="project" value="UniProtKB-KW"/>
</dbReference>
<dbReference type="NCBIfam" id="TIGR00972">
    <property type="entry name" value="3a0107s01c2"/>
    <property type="match status" value="1"/>
</dbReference>
<name>A0ABW3EK37_9ACTN</name>
<proteinExistence type="predicted"/>
<keyword evidence="2" id="KW-0547">Nucleotide-binding</keyword>
<gene>
    <name evidence="7" type="primary">pstB</name>
    <name evidence="7" type="ORF">ACFQ11_06745</name>
</gene>
<sequence>MTETTRSAGTQAANNQPVASVTGPATGGTGAPRSDRPSTGRTVHRDARREAPDLSDPVFELADLSVSYGGYQAVRDVTMTIGRRQITAMIGPSGCGKSTVLRCFNRMNDLIPGTRVTGKIAYHGQDLYADDVDPIEVRRRIGMVFQKPNPFPKSIYDNIAYGPRVNGVRKGLDDIVEEALTGAALWDEVKDKLKDSALALSGGQQQRLCIARTIAVKPEVILMDEPCSALDPIATAKIEDLMHQLAATYTIVIVTHNMQQAARISDRTAFLTADVDEAGERHGRLVEYDETTTIFTTPADKRTEAYITGRFG</sequence>
<protein>
    <submittedName>
        <fullName evidence="7">Phosphate ABC transporter ATP-binding protein PstB</fullName>
    </submittedName>
</protein>
<evidence type="ECO:0000313" key="8">
    <source>
        <dbReference type="Proteomes" id="UP001596972"/>
    </source>
</evidence>
<dbReference type="RefSeq" id="WP_378297009.1">
    <property type="nucleotide sequence ID" value="NZ_JBHTJA010000008.1"/>
</dbReference>
<dbReference type="InterPro" id="IPR017871">
    <property type="entry name" value="ABC_transporter-like_CS"/>
</dbReference>
<evidence type="ECO:0000256" key="3">
    <source>
        <dbReference type="ARBA" id="ARBA00022840"/>
    </source>
</evidence>
<reference evidence="8" key="1">
    <citation type="journal article" date="2019" name="Int. J. Syst. Evol. Microbiol.">
        <title>The Global Catalogue of Microorganisms (GCM) 10K type strain sequencing project: providing services to taxonomists for standard genome sequencing and annotation.</title>
        <authorList>
            <consortium name="The Broad Institute Genomics Platform"/>
            <consortium name="The Broad Institute Genome Sequencing Center for Infectious Disease"/>
            <person name="Wu L."/>
            <person name="Ma J."/>
        </authorList>
    </citation>
    <scope>NUCLEOTIDE SEQUENCE [LARGE SCALE GENOMIC DNA]</scope>
    <source>
        <strain evidence="8">JCM 31202</strain>
    </source>
</reference>
<dbReference type="CDD" id="cd03260">
    <property type="entry name" value="ABC_PstB_phosphate_transporter"/>
    <property type="match status" value="1"/>
</dbReference>
<dbReference type="InterPro" id="IPR003593">
    <property type="entry name" value="AAA+_ATPase"/>
</dbReference>
<dbReference type="InterPro" id="IPR027417">
    <property type="entry name" value="P-loop_NTPase"/>
</dbReference>
<keyword evidence="8" id="KW-1185">Reference proteome</keyword>
<accession>A0ABW3EK37</accession>
<dbReference type="PROSITE" id="PS00211">
    <property type="entry name" value="ABC_TRANSPORTER_1"/>
    <property type="match status" value="1"/>
</dbReference>
<evidence type="ECO:0000256" key="5">
    <source>
        <dbReference type="SAM" id="MobiDB-lite"/>
    </source>
</evidence>